<dbReference type="SMART" id="SM00739">
    <property type="entry name" value="KOW"/>
    <property type="match status" value="1"/>
</dbReference>
<keyword evidence="5" id="KW-0699">rRNA-binding</keyword>
<evidence type="ECO:0000259" key="6">
    <source>
        <dbReference type="SMART" id="SM00739"/>
    </source>
</evidence>
<dbReference type="GO" id="GO:1990904">
    <property type="term" value="C:ribonucleoprotein complex"/>
    <property type="evidence" value="ECO:0007669"/>
    <property type="project" value="UniProtKB-KW"/>
</dbReference>
<dbReference type="InterPro" id="IPR057264">
    <property type="entry name" value="Ribosomal_uL24_C"/>
</dbReference>
<evidence type="ECO:0000313" key="8">
    <source>
        <dbReference type="Proteomes" id="UP000034246"/>
    </source>
</evidence>
<dbReference type="InterPro" id="IPR014722">
    <property type="entry name" value="Rib_uL2_dom2"/>
</dbReference>
<dbReference type="NCBIfam" id="TIGR01079">
    <property type="entry name" value="rplX_bact"/>
    <property type="match status" value="1"/>
</dbReference>
<dbReference type="PANTHER" id="PTHR12903">
    <property type="entry name" value="MITOCHONDRIAL RIBOSOMAL PROTEIN L24"/>
    <property type="match status" value="1"/>
</dbReference>
<comment type="caution">
    <text evidence="7">The sequence shown here is derived from an EMBL/GenBank/DDBJ whole genome shotgun (WGS) entry which is preliminary data.</text>
</comment>
<dbReference type="GO" id="GO:0005840">
    <property type="term" value="C:ribosome"/>
    <property type="evidence" value="ECO:0007669"/>
    <property type="project" value="UniProtKB-KW"/>
</dbReference>
<keyword evidence="2 5" id="KW-0689">Ribosomal protein</keyword>
<dbReference type="SUPFAM" id="SSF50104">
    <property type="entry name" value="Translation proteins SH3-like domain"/>
    <property type="match status" value="1"/>
</dbReference>
<dbReference type="AlphaFoldDB" id="A0A0G0RD49"/>
<dbReference type="CDD" id="cd06089">
    <property type="entry name" value="KOW_RPL26"/>
    <property type="match status" value="1"/>
</dbReference>
<name>A0A0G0RD49_9BACT</name>
<evidence type="ECO:0000256" key="1">
    <source>
        <dbReference type="ARBA" id="ARBA00010618"/>
    </source>
</evidence>
<dbReference type="HAMAP" id="MF_01326_B">
    <property type="entry name" value="Ribosomal_uL24_B"/>
    <property type="match status" value="1"/>
</dbReference>
<dbReference type="InterPro" id="IPR008991">
    <property type="entry name" value="Translation_prot_SH3-like_sf"/>
</dbReference>
<dbReference type="EMBL" id="LBWP01000005">
    <property type="protein sequence ID" value="KKR11587.1"/>
    <property type="molecule type" value="Genomic_DNA"/>
</dbReference>
<reference evidence="7 8" key="1">
    <citation type="journal article" date="2015" name="Nature">
        <title>rRNA introns, odd ribosomes, and small enigmatic genomes across a large radiation of phyla.</title>
        <authorList>
            <person name="Brown C.T."/>
            <person name="Hug L.A."/>
            <person name="Thomas B.C."/>
            <person name="Sharon I."/>
            <person name="Castelle C.J."/>
            <person name="Singh A."/>
            <person name="Wilkins M.J."/>
            <person name="Williams K.H."/>
            <person name="Banfield J.F."/>
        </authorList>
    </citation>
    <scope>NUCLEOTIDE SEQUENCE [LARGE SCALE GENOMIC DNA]</scope>
</reference>
<evidence type="ECO:0000256" key="4">
    <source>
        <dbReference type="ARBA" id="ARBA00035206"/>
    </source>
</evidence>
<dbReference type="Gene3D" id="2.30.30.30">
    <property type="match status" value="1"/>
</dbReference>
<comment type="function">
    <text evidence="5">One of two assembly initiator proteins, it binds directly to the 5'-end of the 23S rRNA, where it nucleates assembly of the 50S subunit.</text>
</comment>
<dbReference type="GO" id="GO:0006412">
    <property type="term" value="P:translation"/>
    <property type="evidence" value="ECO:0007669"/>
    <property type="project" value="UniProtKB-UniRule"/>
</dbReference>
<dbReference type="Pfam" id="PF00467">
    <property type="entry name" value="KOW"/>
    <property type="match status" value="1"/>
</dbReference>
<protein>
    <recommendedName>
        <fullName evidence="4 5">Large ribosomal subunit protein uL24</fullName>
    </recommendedName>
</protein>
<dbReference type="InterPro" id="IPR003256">
    <property type="entry name" value="Ribosomal_uL24"/>
</dbReference>
<dbReference type="STRING" id="1618550.UT39_C0005G0022"/>
<accession>A0A0G0RD49</accession>
<organism evidence="7 8">
    <name type="scientific">Candidatus Woesebacteria bacterium GW2011_GWA1_39_21</name>
    <dbReference type="NCBI Taxonomy" id="1618550"/>
    <lineage>
        <taxon>Bacteria</taxon>
        <taxon>Candidatus Woeseibacteriota</taxon>
    </lineage>
</organism>
<evidence type="ECO:0000256" key="2">
    <source>
        <dbReference type="ARBA" id="ARBA00022980"/>
    </source>
</evidence>
<proteinExistence type="inferred from homology"/>
<keyword evidence="3 5" id="KW-0687">Ribonucleoprotein</keyword>
<feature type="domain" description="KOW" evidence="6">
    <location>
        <begin position="3"/>
        <end position="30"/>
    </location>
</feature>
<dbReference type="GO" id="GO:0019843">
    <property type="term" value="F:rRNA binding"/>
    <property type="evidence" value="ECO:0007669"/>
    <property type="project" value="UniProtKB-UniRule"/>
</dbReference>
<evidence type="ECO:0000256" key="3">
    <source>
        <dbReference type="ARBA" id="ARBA00023274"/>
    </source>
</evidence>
<evidence type="ECO:0000313" key="7">
    <source>
        <dbReference type="EMBL" id="KKR11587.1"/>
    </source>
</evidence>
<comment type="subunit">
    <text evidence="5">Part of the 50S ribosomal subunit.</text>
</comment>
<dbReference type="InterPro" id="IPR005824">
    <property type="entry name" value="KOW"/>
</dbReference>
<dbReference type="Proteomes" id="UP000034246">
    <property type="component" value="Unassembled WGS sequence"/>
</dbReference>
<dbReference type="GO" id="GO:0003735">
    <property type="term" value="F:structural constituent of ribosome"/>
    <property type="evidence" value="ECO:0007669"/>
    <property type="project" value="InterPro"/>
</dbReference>
<dbReference type="InterPro" id="IPR041988">
    <property type="entry name" value="Ribosomal_uL24_KOW"/>
</dbReference>
<keyword evidence="5" id="KW-0694">RNA-binding</keyword>
<dbReference type="Pfam" id="PF17136">
    <property type="entry name" value="ribosomal_L24"/>
    <property type="match status" value="1"/>
</dbReference>
<comment type="function">
    <text evidence="5">One of the proteins that surrounds the polypeptide exit tunnel on the outside of the subunit.</text>
</comment>
<gene>
    <name evidence="5" type="primary">rplX</name>
    <name evidence="7" type="ORF">UT39_C0005G0022</name>
</gene>
<comment type="similarity">
    <text evidence="1 5">Belongs to the universal ribosomal protein uL24 family.</text>
</comment>
<evidence type="ECO:0000256" key="5">
    <source>
        <dbReference type="HAMAP-Rule" id="MF_01326"/>
    </source>
</evidence>
<sequence>MLKFKVGDKIKVISGKDKDRDGTIEKILPNTAAAVIPGLNEYKKHIKPQSNRKGGIFPIPRPIPFSKLRLICPNCSKASRVGFRFAGKEKVRFCKKCNKEISGKK</sequence>